<proteinExistence type="predicted"/>
<comment type="caution">
    <text evidence="2">Lacks conserved residue(s) required for the propagation of feature annotation.</text>
</comment>
<dbReference type="RefSeq" id="WP_311361290.1">
    <property type="nucleotide sequence ID" value="NZ_JAVRIE010000002.1"/>
</dbReference>
<evidence type="ECO:0000256" key="1">
    <source>
        <dbReference type="ARBA" id="ARBA00023098"/>
    </source>
</evidence>
<keyword evidence="2" id="KW-0378">Hydrolase</keyword>
<dbReference type="Gene3D" id="3.40.1090.10">
    <property type="entry name" value="Cytosolic phospholipase A2 catalytic domain"/>
    <property type="match status" value="1"/>
</dbReference>
<dbReference type="EMBL" id="JAVRIE010000002">
    <property type="protein sequence ID" value="MDT0582532.1"/>
    <property type="molecule type" value="Genomic_DNA"/>
</dbReference>
<evidence type="ECO:0000259" key="3">
    <source>
        <dbReference type="PROSITE" id="PS51635"/>
    </source>
</evidence>
<dbReference type="Proteomes" id="UP001249020">
    <property type="component" value="Unassembled WGS sequence"/>
</dbReference>
<accession>A0AAW8R2I5</accession>
<dbReference type="AlphaFoldDB" id="A0AAW8R2I5"/>
<feature type="active site" description="Proton acceptor" evidence="2">
    <location>
        <position position="321"/>
    </location>
</feature>
<sequence length="822" mass="91061">MTTLKLGFAMGGGVSLGTFNAGALSQTIKLAILYGQDRKGALYDKVEIDVFSGASAGSISLAIMLRALSSSTKEQLQQADRALKDEFGEDYTNLPSSTNKKAALQAVQVMQTMQEQVWVEKVSMDALLDPISNEVDNPHSLKFSAGLLNRAALENIASELLKNTSSIDTQQNQEVLAERVLFASSLSNLTPILQDARQEFDASSGSQYVLADGMTSVTHRETRIFDLYFGDQSDTDYINDKTKYPERWTRYHLGDPKNNVIGDMRGDKKDVWKRIISTAIASGAFPMAFEPVVLERYQFEYGPLWPKELANEDQFDFTYIDGGVFNNEPIRDAFKLASFIDAHDERLDTERCIIFVDPAVTDIKTSFMVPVQKRFTLTTPILGDNIIGNIDGIDLEAKASLDRLLSHIATIGNAIFMQARAIEGDKVFAVRKQMELRDKIRQSFAEQASDTDVSVSLLSLICQQLDAVMQKDLKNILLPPSALSLSAEAKRVYREVLATSESVPQTLLHPILEISYANIDSDLEKLLDSKVPTSASYAWFLLLNFIQIDQSMRLSGKSDTTRFIAIGPFEEPSAPTLKQAKKIALPGDKLIAFGGFMYERTRAVDLGIGKFCATKALLAAELISADVTIPDCPKLNADEEDEYQRMLDKGIKAVLSRVVDMVRASNIPIVSNIPKGAIKWLLGKVTQSESLANTYELRIELPEGVNNLEFDGRGKIPGLTDKDIKPVKLNGKLFLITFADFDETTSLWNGPHISKQQQIHIDQNGFIDKTYASISTPDAALLDELALSGYSVLTTKLKKQRGRTQKLEWHVAKQLTALSDML</sequence>
<dbReference type="SUPFAM" id="SSF52151">
    <property type="entry name" value="FabD/lysophospholipase-like"/>
    <property type="match status" value="1"/>
</dbReference>
<organism evidence="4 5">
    <name type="scientific">Brumicola blandensis</name>
    <dbReference type="NCBI Taxonomy" id="3075611"/>
    <lineage>
        <taxon>Bacteria</taxon>
        <taxon>Pseudomonadati</taxon>
        <taxon>Pseudomonadota</taxon>
        <taxon>Gammaproteobacteria</taxon>
        <taxon>Alteromonadales</taxon>
        <taxon>Alteromonadaceae</taxon>
        <taxon>Brumicola</taxon>
    </lineage>
</organism>
<dbReference type="InterPro" id="IPR002641">
    <property type="entry name" value="PNPLA_dom"/>
</dbReference>
<evidence type="ECO:0000313" key="5">
    <source>
        <dbReference type="Proteomes" id="UP001249020"/>
    </source>
</evidence>
<dbReference type="InterPro" id="IPR016035">
    <property type="entry name" value="Acyl_Trfase/lysoPLipase"/>
</dbReference>
<evidence type="ECO:0000313" key="4">
    <source>
        <dbReference type="EMBL" id="MDT0582532.1"/>
    </source>
</evidence>
<protein>
    <submittedName>
        <fullName evidence="4">Patatin-like phospholipase family protein</fullName>
    </submittedName>
</protein>
<gene>
    <name evidence="4" type="ORF">RM544_08270</name>
</gene>
<name>A0AAW8R2I5_9ALTE</name>
<feature type="short sequence motif" description="DGA/G" evidence="2">
    <location>
        <begin position="321"/>
        <end position="323"/>
    </location>
</feature>
<dbReference type="GO" id="GO:0016042">
    <property type="term" value="P:lipid catabolic process"/>
    <property type="evidence" value="ECO:0007669"/>
    <property type="project" value="UniProtKB-UniRule"/>
</dbReference>
<feature type="short sequence motif" description="GXSXG" evidence="2">
    <location>
        <begin position="53"/>
        <end position="57"/>
    </location>
</feature>
<dbReference type="PROSITE" id="PS51635">
    <property type="entry name" value="PNPLA"/>
    <property type="match status" value="1"/>
</dbReference>
<dbReference type="GO" id="GO:0016787">
    <property type="term" value="F:hydrolase activity"/>
    <property type="evidence" value="ECO:0007669"/>
    <property type="project" value="UniProtKB-UniRule"/>
</dbReference>
<evidence type="ECO:0000256" key="2">
    <source>
        <dbReference type="PROSITE-ProRule" id="PRU01161"/>
    </source>
</evidence>
<keyword evidence="1 2" id="KW-0443">Lipid metabolism</keyword>
<dbReference type="Pfam" id="PF01734">
    <property type="entry name" value="Patatin"/>
    <property type="match status" value="1"/>
</dbReference>
<keyword evidence="5" id="KW-1185">Reference proteome</keyword>
<feature type="domain" description="PNPLA" evidence="3">
    <location>
        <begin position="8"/>
        <end position="334"/>
    </location>
</feature>
<keyword evidence="2" id="KW-0442">Lipid degradation</keyword>
<feature type="active site" description="Nucleophile" evidence="2">
    <location>
        <position position="55"/>
    </location>
</feature>
<comment type="caution">
    <text evidence="4">The sequence shown here is derived from an EMBL/GenBank/DDBJ whole genome shotgun (WGS) entry which is preliminary data.</text>
</comment>
<reference evidence="4 5" key="1">
    <citation type="submission" date="2023-09" db="EMBL/GenBank/DDBJ databases">
        <authorList>
            <person name="Rey-Velasco X."/>
        </authorList>
    </citation>
    <scope>NUCLEOTIDE SEQUENCE [LARGE SCALE GENOMIC DNA]</scope>
    <source>
        <strain evidence="4 5">W409</strain>
    </source>
</reference>